<dbReference type="InterPro" id="IPR001698">
    <property type="entry name" value="CAPZB"/>
</dbReference>
<dbReference type="Proteomes" id="UP000467840">
    <property type="component" value="Chromosome 18"/>
</dbReference>
<comment type="similarity">
    <text evidence="2 7">Belongs to the F-actin-capping protein beta subunit family.</text>
</comment>
<dbReference type="GO" id="GO:0000902">
    <property type="term" value="P:cell morphogenesis"/>
    <property type="evidence" value="ECO:0007669"/>
    <property type="project" value="TreeGrafter"/>
</dbReference>
<dbReference type="GO" id="GO:0008290">
    <property type="term" value="C:F-actin capping protein complex"/>
    <property type="evidence" value="ECO:0007669"/>
    <property type="project" value="UniProtKB-UniRule"/>
</dbReference>
<dbReference type="PANTHER" id="PTHR10619">
    <property type="entry name" value="F-ACTIN-CAPPING PROTEIN SUBUNIT BETA"/>
    <property type="match status" value="1"/>
</dbReference>
<comment type="subunit">
    <text evidence="7">Heterodimer of an alpha and a beta subunit.</text>
</comment>
<evidence type="ECO:0000256" key="2">
    <source>
        <dbReference type="ARBA" id="ARBA00006039"/>
    </source>
</evidence>
<evidence type="ECO:0000256" key="7">
    <source>
        <dbReference type="RuleBase" id="RU365078"/>
    </source>
</evidence>
<protein>
    <recommendedName>
        <fullName evidence="7">F-actin-capping protein subunit beta</fullName>
    </recommendedName>
</protein>
<proteinExistence type="inferred from homology"/>
<dbReference type="GO" id="GO:0051015">
    <property type="term" value="F:actin filament binding"/>
    <property type="evidence" value="ECO:0007669"/>
    <property type="project" value="TreeGrafter"/>
</dbReference>
<organism evidence="8 9">
    <name type="scientific">Hevea brasiliensis</name>
    <name type="common">Para rubber tree</name>
    <name type="synonym">Siphonia brasiliensis</name>
    <dbReference type="NCBI Taxonomy" id="3981"/>
    <lineage>
        <taxon>Eukaryota</taxon>
        <taxon>Viridiplantae</taxon>
        <taxon>Streptophyta</taxon>
        <taxon>Embryophyta</taxon>
        <taxon>Tracheophyta</taxon>
        <taxon>Spermatophyta</taxon>
        <taxon>Magnoliopsida</taxon>
        <taxon>eudicotyledons</taxon>
        <taxon>Gunneridae</taxon>
        <taxon>Pentapetalae</taxon>
        <taxon>rosids</taxon>
        <taxon>fabids</taxon>
        <taxon>Malpighiales</taxon>
        <taxon>Euphorbiaceae</taxon>
        <taxon>Crotonoideae</taxon>
        <taxon>Micrandreae</taxon>
        <taxon>Hevea</taxon>
    </lineage>
</organism>
<keyword evidence="4 7" id="KW-0963">Cytoplasm</keyword>
<evidence type="ECO:0000256" key="4">
    <source>
        <dbReference type="ARBA" id="ARBA00022490"/>
    </source>
</evidence>
<evidence type="ECO:0000256" key="6">
    <source>
        <dbReference type="ARBA" id="ARBA00023212"/>
    </source>
</evidence>
<dbReference type="EMBL" id="JAAGAX010000012">
    <property type="protein sequence ID" value="KAF2297499.1"/>
    <property type="molecule type" value="Genomic_DNA"/>
</dbReference>
<sequence>MKVASHLYTCGKMIIKKIAVTFERIKTAQKQGRAEGVTCRRELGTPFMLLRRARREEGAAHILLTSTVMLSLTTNGESSGTFSLSGSIRRQMNMDLAIADGHLCNMGRMIEEMEGKLRNSLDQESDPFCALP</sequence>
<dbReference type="SUPFAM" id="SSF90096">
    <property type="entry name" value="Subunits of heterodimeric actin filament capping protein Capz"/>
    <property type="match status" value="1"/>
</dbReference>
<evidence type="ECO:0000313" key="9">
    <source>
        <dbReference type="Proteomes" id="UP000467840"/>
    </source>
</evidence>
<dbReference type="AlphaFoldDB" id="A0A6A6LD00"/>
<evidence type="ECO:0000256" key="5">
    <source>
        <dbReference type="ARBA" id="ARBA00023203"/>
    </source>
</evidence>
<gene>
    <name evidence="8" type="ORF">GH714_024486</name>
</gene>
<dbReference type="GO" id="GO:0051016">
    <property type="term" value="P:barbed-end actin filament capping"/>
    <property type="evidence" value="ECO:0007669"/>
    <property type="project" value="UniProtKB-UniRule"/>
</dbReference>
<comment type="subcellular location">
    <subcellularLocation>
        <location evidence="1 7">Cytoplasm</location>
        <location evidence="1 7">Cytoskeleton</location>
    </subcellularLocation>
</comment>
<accession>A0A6A6LD00</accession>
<dbReference type="InterPro" id="IPR037282">
    <property type="entry name" value="CapZ_alpha/beta"/>
</dbReference>
<keyword evidence="9" id="KW-1185">Reference proteome</keyword>
<reference evidence="8 9" key="1">
    <citation type="journal article" date="2020" name="Mol. Plant">
        <title>The Chromosome-Based Rubber Tree Genome Provides New Insights into Spurge Genome Evolution and Rubber Biosynthesis.</title>
        <authorList>
            <person name="Liu J."/>
            <person name="Shi C."/>
            <person name="Shi C.C."/>
            <person name="Li W."/>
            <person name="Zhang Q.J."/>
            <person name="Zhang Y."/>
            <person name="Li K."/>
            <person name="Lu H.F."/>
            <person name="Shi C."/>
            <person name="Zhu S.T."/>
            <person name="Xiao Z.Y."/>
            <person name="Nan H."/>
            <person name="Yue Y."/>
            <person name="Zhu X.G."/>
            <person name="Wu Y."/>
            <person name="Hong X.N."/>
            <person name="Fan G.Y."/>
            <person name="Tong Y."/>
            <person name="Zhang D."/>
            <person name="Mao C.L."/>
            <person name="Liu Y.L."/>
            <person name="Hao S.J."/>
            <person name="Liu W.Q."/>
            <person name="Lv M.Q."/>
            <person name="Zhang H.B."/>
            <person name="Liu Y."/>
            <person name="Hu-Tang G.R."/>
            <person name="Wang J.P."/>
            <person name="Wang J.H."/>
            <person name="Sun Y.H."/>
            <person name="Ni S.B."/>
            <person name="Chen W.B."/>
            <person name="Zhang X.C."/>
            <person name="Jiao Y.N."/>
            <person name="Eichler E.E."/>
            <person name="Li G.H."/>
            <person name="Liu X."/>
            <person name="Gao L.Z."/>
        </authorList>
    </citation>
    <scope>NUCLEOTIDE SEQUENCE [LARGE SCALE GENOMIC DNA]</scope>
    <source>
        <strain evidence="9">cv. GT1</strain>
        <tissue evidence="8">Leaf</tissue>
    </source>
</reference>
<dbReference type="PANTHER" id="PTHR10619:SF0">
    <property type="entry name" value="F-ACTIN-CAPPING PROTEIN SUBUNIT BETA ISOFORMS 1 AND 2"/>
    <property type="match status" value="1"/>
</dbReference>
<dbReference type="Pfam" id="PF01115">
    <property type="entry name" value="F_actin_cap_B"/>
    <property type="match status" value="1"/>
</dbReference>
<evidence type="ECO:0000313" key="8">
    <source>
        <dbReference type="EMBL" id="KAF2297499.1"/>
    </source>
</evidence>
<evidence type="ECO:0000256" key="3">
    <source>
        <dbReference type="ARBA" id="ARBA00022467"/>
    </source>
</evidence>
<evidence type="ECO:0000256" key="1">
    <source>
        <dbReference type="ARBA" id="ARBA00004245"/>
    </source>
</evidence>
<dbReference type="Gene3D" id="3.90.1150.210">
    <property type="entry name" value="F-actin capping protein, beta subunit"/>
    <property type="match status" value="1"/>
</dbReference>
<keyword evidence="5 7" id="KW-0009">Actin-binding</keyword>
<comment type="caution">
    <text evidence="8">The sequence shown here is derived from an EMBL/GenBank/DDBJ whole genome shotgun (WGS) entry which is preliminary data.</text>
</comment>
<dbReference type="InterPro" id="IPR042276">
    <property type="entry name" value="CapZ_alpha/beta_2"/>
</dbReference>
<keyword evidence="3 7" id="KW-0117">Actin capping</keyword>
<keyword evidence="6 7" id="KW-0206">Cytoskeleton</keyword>
<name>A0A6A6LD00_HEVBR</name>
<comment type="function">
    <text evidence="7">F-actin-capping proteins bind in a Ca(2+)-independent manner to the fast growing ends of actin filaments (barbed end) thereby blocking the exchange of subunits at these ends. Unlike other capping proteins (such as gelsolin and severin), these proteins do not sever actin filaments.</text>
</comment>